<accession>A0ABW1LCI0</accession>
<evidence type="ECO:0000313" key="2">
    <source>
        <dbReference type="Proteomes" id="UP001596170"/>
    </source>
</evidence>
<dbReference type="RefSeq" id="WP_377735515.1">
    <property type="nucleotide sequence ID" value="NZ_JBHSRI010000025.1"/>
</dbReference>
<organism evidence="1 2">
    <name type="scientific">Paenisporosarcina macmurdoensis</name>
    <dbReference type="NCBI Taxonomy" id="212659"/>
    <lineage>
        <taxon>Bacteria</taxon>
        <taxon>Bacillati</taxon>
        <taxon>Bacillota</taxon>
        <taxon>Bacilli</taxon>
        <taxon>Bacillales</taxon>
        <taxon>Caryophanaceae</taxon>
        <taxon>Paenisporosarcina</taxon>
    </lineage>
</organism>
<dbReference type="InterPro" id="IPR032710">
    <property type="entry name" value="NTF2-like_dom_sf"/>
</dbReference>
<dbReference type="EMBL" id="JBHSRI010000025">
    <property type="protein sequence ID" value="MFC6040907.1"/>
    <property type="molecule type" value="Genomic_DNA"/>
</dbReference>
<evidence type="ECO:0000313" key="1">
    <source>
        <dbReference type="EMBL" id="MFC6040907.1"/>
    </source>
</evidence>
<name>A0ABW1LCI0_9BACL</name>
<protein>
    <recommendedName>
        <fullName evidence="3">Nuclear transport factor 2 family protein</fullName>
    </recommendedName>
</protein>
<sequence length="125" mass="14647">MKNQLTLIVAAKWQQCMNSRQIEEMLKLTDDQIEFVGPIESGFGHKELTEWIERSGIILTTLNSNVKEEKLLLKHQARWKGNDGCLMEERFYYTYILMKNGKVVYLGFFENLHDAEVESEISLMK</sequence>
<dbReference type="SUPFAM" id="SSF54427">
    <property type="entry name" value="NTF2-like"/>
    <property type="match status" value="1"/>
</dbReference>
<gene>
    <name evidence="1" type="ORF">ACFPYN_15880</name>
</gene>
<proteinExistence type="predicted"/>
<dbReference type="Proteomes" id="UP001596170">
    <property type="component" value="Unassembled WGS sequence"/>
</dbReference>
<evidence type="ECO:0008006" key="3">
    <source>
        <dbReference type="Google" id="ProtNLM"/>
    </source>
</evidence>
<reference evidence="2" key="1">
    <citation type="journal article" date="2019" name="Int. J. Syst. Evol. Microbiol.">
        <title>The Global Catalogue of Microorganisms (GCM) 10K type strain sequencing project: providing services to taxonomists for standard genome sequencing and annotation.</title>
        <authorList>
            <consortium name="The Broad Institute Genomics Platform"/>
            <consortium name="The Broad Institute Genome Sequencing Center for Infectious Disease"/>
            <person name="Wu L."/>
            <person name="Ma J."/>
        </authorList>
    </citation>
    <scope>NUCLEOTIDE SEQUENCE [LARGE SCALE GENOMIC DNA]</scope>
    <source>
        <strain evidence="2">CCUG 54527</strain>
    </source>
</reference>
<comment type="caution">
    <text evidence="1">The sequence shown here is derived from an EMBL/GenBank/DDBJ whole genome shotgun (WGS) entry which is preliminary data.</text>
</comment>
<keyword evidence="2" id="KW-1185">Reference proteome</keyword>